<comment type="subcellular location">
    <subcellularLocation>
        <location evidence="1">Cell envelope</location>
    </subcellularLocation>
    <subcellularLocation>
        <location evidence="2">Cell outer membrane</location>
    </subcellularLocation>
    <subcellularLocation>
        <location evidence="3">Secreted</location>
    </subcellularLocation>
</comment>
<protein>
    <submittedName>
        <fullName evidence="9">Pectin lyase fold/virulence factor</fullName>
    </submittedName>
</protein>
<evidence type="ECO:0000256" key="6">
    <source>
        <dbReference type="ARBA" id="ARBA00023136"/>
    </source>
</evidence>
<evidence type="ECO:0000256" key="7">
    <source>
        <dbReference type="ARBA" id="ARBA00023237"/>
    </source>
</evidence>
<keyword evidence="10" id="KW-1185">Reference proteome</keyword>
<dbReference type="PANTHER" id="PTHR11319">
    <property type="entry name" value="G PROTEIN-COUPLED RECEPTOR-RELATED"/>
    <property type="match status" value="1"/>
</dbReference>
<organism evidence="9 10">
    <name type="scientific">Tribonema minus</name>
    <dbReference type="NCBI Taxonomy" id="303371"/>
    <lineage>
        <taxon>Eukaryota</taxon>
        <taxon>Sar</taxon>
        <taxon>Stramenopiles</taxon>
        <taxon>Ochrophyta</taxon>
        <taxon>PX clade</taxon>
        <taxon>Xanthophyceae</taxon>
        <taxon>Tribonematales</taxon>
        <taxon>Tribonemataceae</taxon>
        <taxon>Tribonema</taxon>
    </lineage>
</organism>
<sequence>MSRTLSVKVLWALPALLMRAIAAPVAPACKAPPDIIDDHASAMKLTAAAACRDQTIKVKWRGFVGLTEPIIVAKGTSLDITGIGTDSEPAAISGQSKLQIMRVRNGASVTLQNLRLRDGFIELPAYAKYGGGAIRVAKGRQLSLKACQFWFNEDSGGAIYNDGDFTCGNSTFASNSADGGGAIYNYDGHFTCGNSTFTSNSADGEGGAISNIGNFTCGNSTFTSNTAYDGGAIFNYNGHFTCGNLTFTSNTADGEGGAIYNFDGDFTCGNSIFTSNTAANHGGAISNYGDFTSGNSTFTSNTAANDGGAISNDGKLICGNSTFAFNTAEAIKGGIVYGAARSELLMSTVGIWDSDSHEDGAIFSAGNVSISSSSFEHNSGGKGAGIYLAQDATAKIKDTSFLFNNASETGGALYLEATVTGHIDDCKFVNNSSPVGGALSLAQADDARNFNVRDCVFTNNTAAVGAGGAVIQQGTATALSVDVDKNTSFVNNVAQCCYDGVSTGGVDLPCVEASTGYGTGWRVTSVIAVDITSIIRLMPRSPLPPCPLCRSCCNRLQYLTVDANNQHICVTCDLPELNCDSIGLTVDTLPVASGFWRETFNQTDIRSCWNAGACLGNRKSLRDPTDIYCSEGYTGPCRLEWATW</sequence>
<keyword evidence="5 8" id="KW-0732">Signal</keyword>
<feature type="chain" id="PRO_5032736168" evidence="8">
    <location>
        <begin position="23"/>
        <end position="644"/>
    </location>
</feature>
<evidence type="ECO:0000256" key="3">
    <source>
        <dbReference type="ARBA" id="ARBA00004613"/>
    </source>
</evidence>
<dbReference type="Pfam" id="PF02415">
    <property type="entry name" value="Chlam_PMP"/>
    <property type="match status" value="6"/>
</dbReference>
<dbReference type="SMART" id="SM00710">
    <property type="entry name" value="PbH1"/>
    <property type="match status" value="8"/>
</dbReference>
<keyword evidence="4" id="KW-0964">Secreted</keyword>
<dbReference type="AlphaFoldDB" id="A0A836CGE8"/>
<evidence type="ECO:0000256" key="2">
    <source>
        <dbReference type="ARBA" id="ARBA00004442"/>
    </source>
</evidence>
<evidence type="ECO:0000256" key="1">
    <source>
        <dbReference type="ARBA" id="ARBA00004196"/>
    </source>
</evidence>
<keyword evidence="9" id="KW-0456">Lyase</keyword>
<evidence type="ECO:0000256" key="8">
    <source>
        <dbReference type="SAM" id="SignalP"/>
    </source>
</evidence>
<dbReference type="InterPro" id="IPR011050">
    <property type="entry name" value="Pectin_lyase_fold/virulence"/>
</dbReference>
<evidence type="ECO:0000256" key="4">
    <source>
        <dbReference type="ARBA" id="ARBA00022525"/>
    </source>
</evidence>
<dbReference type="Proteomes" id="UP000664859">
    <property type="component" value="Unassembled WGS sequence"/>
</dbReference>
<reference evidence="9" key="1">
    <citation type="submission" date="2021-02" db="EMBL/GenBank/DDBJ databases">
        <title>First Annotated Genome of the Yellow-green Alga Tribonema minus.</title>
        <authorList>
            <person name="Mahan K.M."/>
        </authorList>
    </citation>
    <scope>NUCLEOTIDE SEQUENCE</scope>
    <source>
        <strain evidence="9">UTEX B ZZ1240</strain>
    </source>
</reference>
<keyword evidence="6" id="KW-0472">Membrane</keyword>
<proteinExistence type="predicted"/>
<name>A0A836CGE8_9STRA</name>
<accession>A0A836CGE8</accession>
<dbReference type="GO" id="GO:0016829">
    <property type="term" value="F:lyase activity"/>
    <property type="evidence" value="ECO:0007669"/>
    <property type="project" value="UniProtKB-KW"/>
</dbReference>
<dbReference type="InterPro" id="IPR006626">
    <property type="entry name" value="PbH1"/>
</dbReference>
<dbReference type="GO" id="GO:0005576">
    <property type="term" value="C:extracellular region"/>
    <property type="evidence" value="ECO:0007669"/>
    <property type="project" value="UniProtKB-SubCell"/>
</dbReference>
<gene>
    <name evidence="9" type="ORF">JKP88DRAFT_255360</name>
</gene>
<evidence type="ECO:0000313" key="10">
    <source>
        <dbReference type="Proteomes" id="UP000664859"/>
    </source>
</evidence>
<evidence type="ECO:0000256" key="5">
    <source>
        <dbReference type="ARBA" id="ARBA00022729"/>
    </source>
</evidence>
<dbReference type="SUPFAM" id="SSF51126">
    <property type="entry name" value="Pectin lyase-like"/>
    <property type="match status" value="2"/>
</dbReference>
<dbReference type="InterPro" id="IPR003368">
    <property type="entry name" value="POMP_repeat"/>
</dbReference>
<keyword evidence="7" id="KW-0998">Cell outer membrane</keyword>
<comment type="caution">
    <text evidence="9">The sequence shown here is derived from an EMBL/GenBank/DDBJ whole genome shotgun (WGS) entry which is preliminary data.</text>
</comment>
<dbReference type="EMBL" id="JAFCMP010000158">
    <property type="protein sequence ID" value="KAG5184584.1"/>
    <property type="molecule type" value="Genomic_DNA"/>
</dbReference>
<evidence type="ECO:0000313" key="9">
    <source>
        <dbReference type="EMBL" id="KAG5184584.1"/>
    </source>
</evidence>
<dbReference type="NCBIfam" id="TIGR01376">
    <property type="entry name" value="POMP_repeat"/>
    <property type="match status" value="1"/>
</dbReference>
<feature type="signal peptide" evidence="8">
    <location>
        <begin position="1"/>
        <end position="22"/>
    </location>
</feature>
<dbReference type="PANTHER" id="PTHR11319:SF35">
    <property type="entry name" value="OUTER MEMBRANE PROTEIN PMPC-RELATED"/>
    <property type="match status" value="1"/>
</dbReference>
<dbReference type="OrthoDB" id="2015716at2759"/>